<organism evidence="1 2">
    <name type="scientific">Pyrodictium delaneyi</name>
    <dbReference type="NCBI Taxonomy" id="1273541"/>
    <lineage>
        <taxon>Archaea</taxon>
        <taxon>Thermoproteota</taxon>
        <taxon>Thermoprotei</taxon>
        <taxon>Desulfurococcales</taxon>
        <taxon>Pyrodictiaceae</taxon>
        <taxon>Pyrodictium</taxon>
    </lineage>
</organism>
<dbReference type="AlphaFoldDB" id="A0A832ZSK9"/>
<proteinExistence type="predicted"/>
<dbReference type="SUPFAM" id="SSF160991">
    <property type="entry name" value="CV3147-like"/>
    <property type="match status" value="1"/>
</dbReference>
<dbReference type="EMBL" id="DQVR01000029">
    <property type="protein sequence ID" value="HIQ23632.1"/>
    <property type="molecule type" value="Genomic_DNA"/>
</dbReference>
<dbReference type="Proteomes" id="UP000600071">
    <property type="component" value="Unassembled WGS sequence"/>
</dbReference>
<sequence>MRSFAASSGSPVAVVDAPLGPEEARKALIRGSISRAFELGARVLGLQARTLLRLF</sequence>
<accession>A0A832ZSK9</accession>
<evidence type="ECO:0000313" key="2">
    <source>
        <dbReference type="Proteomes" id="UP000600071"/>
    </source>
</evidence>
<protein>
    <submittedName>
        <fullName evidence="1">Uncharacterized protein</fullName>
    </submittedName>
</protein>
<name>A0A832ZSK9_9CREN</name>
<reference evidence="1" key="1">
    <citation type="journal article" date="2020" name="ISME J.">
        <title>Gammaproteobacteria mediating utilization of methyl-, sulfur- and petroleum organic compounds in deep ocean hydrothermal plumes.</title>
        <authorList>
            <person name="Zhou Z."/>
            <person name="Liu Y."/>
            <person name="Pan J."/>
            <person name="Cron B.R."/>
            <person name="Toner B.M."/>
            <person name="Anantharaman K."/>
            <person name="Breier J.A."/>
            <person name="Dick G.J."/>
            <person name="Li M."/>
        </authorList>
    </citation>
    <scope>NUCLEOTIDE SEQUENCE</scope>
    <source>
        <strain evidence="1">SZUA-1523</strain>
    </source>
</reference>
<evidence type="ECO:0000313" key="1">
    <source>
        <dbReference type="EMBL" id="HIQ23632.1"/>
    </source>
</evidence>
<comment type="caution">
    <text evidence="1">The sequence shown here is derived from an EMBL/GenBank/DDBJ whole genome shotgun (WGS) entry which is preliminary data.</text>
</comment>
<gene>
    <name evidence="1" type="ORF">EYH50_01115</name>
</gene>